<evidence type="ECO:0000313" key="11">
    <source>
        <dbReference type="EMBL" id="SQF67808.1"/>
    </source>
</evidence>
<protein>
    <recommendedName>
        <fullName evidence="4 10">Phosphate propanoyltransferase</fullName>
        <ecNumber evidence="3 10">2.3.1.222</ecNumber>
    </recommendedName>
</protein>
<evidence type="ECO:0000256" key="7">
    <source>
        <dbReference type="ARBA" id="ARBA00022833"/>
    </source>
</evidence>
<gene>
    <name evidence="11" type="primary">pduL</name>
    <name evidence="11" type="ORF">NCTC6179_02016</name>
</gene>
<keyword evidence="8 10" id="KW-0012">Acyltransferase</keyword>
<evidence type="ECO:0000256" key="9">
    <source>
        <dbReference type="ARBA" id="ARBA00047589"/>
    </source>
</evidence>
<comment type="function">
    <text evidence="10">Involved in 1,2-propanediol (1,2-PD) degradation by catalyzing the conversion of propanoyl-CoA to propanoyl-phosphate.</text>
</comment>
<organism evidence="11 12">
    <name type="scientific">Streptococcus dysgalactiae subsp. equisimilis</name>
    <name type="common">Streptococcus equisimilis</name>
    <dbReference type="NCBI Taxonomy" id="119602"/>
    <lineage>
        <taxon>Bacteria</taxon>
        <taxon>Bacillati</taxon>
        <taxon>Bacillota</taxon>
        <taxon>Bacilli</taxon>
        <taxon>Lactobacillales</taxon>
        <taxon>Streptococcaceae</taxon>
        <taxon>Streptococcus</taxon>
    </lineage>
</organism>
<dbReference type="PANTHER" id="PTHR39453">
    <property type="entry name" value="PHOSPHATE PROPANOYLTRANSFERASE"/>
    <property type="match status" value="1"/>
</dbReference>
<dbReference type="PANTHER" id="PTHR39453:SF1">
    <property type="entry name" value="PHOSPHATE PROPANOYLTRANSFERASE"/>
    <property type="match status" value="1"/>
</dbReference>
<dbReference type="NCBIfam" id="NF011652">
    <property type="entry name" value="PRK15070.1"/>
    <property type="match status" value="1"/>
</dbReference>
<dbReference type="Proteomes" id="UP000249571">
    <property type="component" value="Chromosome 1"/>
</dbReference>
<dbReference type="GO" id="GO:0016747">
    <property type="term" value="F:acyltransferase activity, transferring groups other than amino-acyl groups"/>
    <property type="evidence" value="ECO:0007669"/>
    <property type="project" value="InterPro"/>
</dbReference>
<evidence type="ECO:0000256" key="6">
    <source>
        <dbReference type="ARBA" id="ARBA00022723"/>
    </source>
</evidence>
<comment type="similarity">
    <text evidence="2 10">Belongs to the PduL family.</text>
</comment>
<sequence>MEEDLESLFYKVINQLSEMPSQNSSQKTNIPRESNKKVSASDGFTIPLGVSNHHVHLSQADADSLFGENYTFTKLKDLSQKGQYAMQECLMVAGPKGVIDKVRILGPVRKQTQVEVTATDCFKLGIKAPLRLSGDLEGSPGCTLIGPDGSVQLEKGCVVAKRHIHMSPQDANHYGVSDGQSVSLELPGERGGIINHVIIRVHDSFSLECHLDTEEANALGVSGKDYLRLIK</sequence>
<dbReference type="EMBL" id="LS483361">
    <property type="protein sequence ID" value="SQF67808.1"/>
    <property type="molecule type" value="Genomic_DNA"/>
</dbReference>
<keyword evidence="7" id="KW-0862">Zinc</keyword>
<comment type="catalytic activity">
    <reaction evidence="9 10">
        <text>propanoyl-CoA + phosphate = propanoyl phosphate + CoA</text>
        <dbReference type="Rhea" id="RHEA:28046"/>
        <dbReference type="ChEBI" id="CHEBI:43474"/>
        <dbReference type="ChEBI" id="CHEBI:57287"/>
        <dbReference type="ChEBI" id="CHEBI:57392"/>
        <dbReference type="ChEBI" id="CHEBI:58933"/>
        <dbReference type="EC" id="2.3.1.222"/>
    </reaction>
</comment>
<evidence type="ECO:0000256" key="8">
    <source>
        <dbReference type="ARBA" id="ARBA00023315"/>
    </source>
</evidence>
<evidence type="ECO:0000256" key="2">
    <source>
        <dbReference type="ARBA" id="ARBA00007342"/>
    </source>
</evidence>
<accession>A0A9X8T0I5</accession>
<evidence type="ECO:0000256" key="5">
    <source>
        <dbReference type="ARBA" id="ARBA00022679"/>
    </source>
</evidence>
<reference evidence="11 12" key="1">
    <citation type="submission" date="2018-06" db="EMBL/GenBank/DDBJ databases">
        <authorList>
            <consortium name="Pathogen Informatics"/>
            <person name="Doyle S."/>
        </authorList>
    </citation>
    <scope>NUCLEOTIDE SEQUENCE [LARGE SCALE GENOMIC DNA]</scope>
    <source>
        <strain evidence="11 12">NCTC6179</strain>
    </source>
</reference>
<evidence type="ECO:0000256" key="1">
    <source>
        <dbReference type="ARBA" id="ARBA00001947"/>
    </source>
</evidence>
<dbReference type="GO" id="GO:0046872">
    <property type="term" value="F:metal ion binding"/>
    <property type="evidence" value="ECO:0007669"/>
    <property type="project" value="UniProtKB-KW"/>
</dbReference>
<keyword evidence="5 10" id="KW-0808">Transferase</keyword>
<evidence type="ECO:0000256" key="4">
    <source>
        <dbReference type="ARBA" id="ARBA00020837"/>
    </source>
</evidence>
<evidence type="ECO:0000256" key="10">
    <source>
        <dbReference type="PIRNR" id="PIRNR010130"/>
    </source>
</evidence>
<comment type="cofactor">
    <cofactor evidence="1">
        <name>Zn(2+)</name>
        <dbReference type="ChEBI" id="CHEBI:29105"/>
    </cofactor>
</comment>
<comment type="pathway">
    <text evidence="10">Polyol metabolism; 1,2-propanediol degradation.</text>
</comment>
<dbReference type="Pfam" id="PF06130">
    <property type="entry name" value="PTAC"/>
    <property type="match status" value="1"/>
</dbReference>
<dbReference type="RefSeq" id="WP_111717650.1">
    <property type="nucleotide sequence ID" value="NZ_JANCPS010000124.1"/>
</dbReference>
<name>A0A9X8T0I5_STREQ</name>
<evidence type="ECO:0000313" key="12">
    <source>
        <dbReference type="Proteomes" id="UP000249571"/>
    </source>
</evidence>
<dbReference type="PIRSF" id="PIRSF010130">
    <property type="entry name" value="PduL"/>
    <property type="match status" value="1"/>
</dbReference>
<evidence type="ECO:0000256" key="3">
    <source>
        <dbReference type="ARBA" id="ARBA00012206"/>
    </source>
</evidence>
<keyword evidence="6" id="KW-0479">Metal-binding</keyword>
<dbReference type="InterPro" id="IPR008300">
    <property type="entry name" value="PTAC"/>
</dbReference>
<dbReference type="EC" id="2.3.1.222" evidence="3 10"/>
<dbReference type="AlphaFoldDB" id="A0A9X8T0I5"/>
<proteinExistence type="inferred from homology"/>